<evidence type="ECO:0000256" key="4">
    <source>
        <dbReference type="ARBA" id="ARBA00022960"/>
    </source>
</evidence>
<evidence type="ECO:0000256" key="2">
    <source>
        <dbReference type="ARBA" id="ARBA00022729"/>
    </source>
</evidence>
<gene>
    <name evidence="11" type="ORF">E2980_03895</name>
</gene>
<dbReference type="RefSeq" id="WP_135150829.1">
    <property type="nucleotide sequence ID" value="NZ_SOMN01000003.1"/>
</dbReference>
<keyword evidence="5" id="KW-0573">Peptidoglycan synthesis</keyword>
<dbReference type="PANTHER" id="PTHR21581">
    <property type="entry name" value="D-ALANYL-D-ALANINE CARBOXYPEPTIDASE"/>
    <property type="match status" value="1"/>
</dbReference>
<comment type="similarity">
    <text evidence="1 9">Belongs to the peptidase S11 family.</text>
</comment>
<sequence>MKWRRVIVLVAFVAVVGWAVDIKEKIGFTKNDEPSLAVVSAVMMDADTGDWVYTSNAMEPLPPASMSKMMTEALLLDGIGTGELAWEDSVIASYYAANVEGAEMGLNEGQIATVKELFDAMAIHSANDATIALAEFIAGSEAEFVRRMNEKAREIGLSGDTHFANATGLSSDDLDSYATAATEGETMMTAKDVALLARYLIETYPEVLKITKQTAAAVASGNNNLQTTNEMLPGRRFGTKGNDGLKTGYTERAGYCFTGTTVVDGRRYITVVMGTSTPESRFEETRKLLAYAEGIS</sequence>
<protein>
    <submittedName>
        <fullName evidence="11">D-alanyl-D-alanine carboxypeptidase</fullName>
    </submittedName>
</protein>
<reference evidence="11 12" key="1">
    <citation type="submission" date="2019-03" db="EMBL/GenBank/DDBJ databases">
        <title>Cohnella endophytica sp. nov., a novel endophytic bacterium isolated from bark of Sonneratia apetala.</title>
        <authorList>
            <person name="Tuo L."/>
        </authorList>
    </citation>
    <scope>NUCLEOTIDE SEQUENCE [LARGE SCALE GENOMIC DNA]</scope>
    <source>
        <strain evidence="11 12">CCTCC AB 208254</strain>
    </source>
</reference>
<keyword evidence="2" id="KW-0732">Signal</keyword>
<dbReference type="PANTHER" id="PTHR21581:SF11">
    <property type="entry name" value="D-ALANYL-D-ALANINE CARBOXYPEPTIDASE DACA"/>
    <property type="match status" value="1"/>
</dbReference>
<evidence type="ECO:0000313" key="12">
    <source>
        <dbReference type="Proteomes" id="UP000297900"/>
    </source>
</evidence>
<name>A0A4Y8M9E8_9BACL</name>
<keyword evidence="4" id="KW-0133">Cell shape</keyword>
<evidence type="ECO:0000256" key="5">
    <source>
        <dbReference type="ARBA" id="ARBA00022984"/>
    </source>
</evidence>
<dbReference type="AlphaFoldDB" id="A0A4Y8M9E8"/>
<feature type="active site" description="Proton acceptor" evidence="7">
    <location>
        <position position="68"/>
    </location>
</feature>
<dbReference type="GO" id="GO:0008360">
    <property type="term" value="P:regulation of cell shape"/>
    <property type="evidence" value="ECO:0007669"/>
    <property type="project" value="UniProtKB-KW"/>
</dbReference>
<evidence type="ECO:0000256" key="7">
    <source>
        <dbReference type="PIRSR" id="PIRSR618044-1"/>
    </source>
</evidence>
<keyword evidence="11" id="KW-0121">Carboxypeptidase</keyword>
<proteinExistence type="inferred from homology"/>
<evidence type="ECO:0000313" key="11">
    <source>
        <dbReference type="EMBL" id="TFE29914.1"/>
    </source>
</evidence>
<dbReference type="GO" id="GO:0006508">
    <property type="term" value="P:proteolysis"/>
    <property type="evidence" value="ECO:0007669"/>
    <property type="project" value="InterPro"/>
</dbReference>
<dbReference type="GO" id="GO:0071555">
    <property type="term" value="P:cell wall organization"/>
    <property type="evidence" value="ECO:0007669"/>
    <property type="project" value="UniProtKB-KW"/>
</dbReference>
<evidence type="ECO:0000259" key="10">
    <source>
        <dbReference type="Pfam" id="PF00768"/>
    </source>
</evidence>
<dbReference type="PRINTS" id="PR00725">
    <property type="entry name" value="DADACBPTASE1"/>
</dbReference>
<evidence type="ECO:0000256" key="8">
    <source>
        <dbReference type="PIRSR" id="PIRSR618044-2"/>
    </source>
</evidence>
<keyword evidence="11" id="KW-0645">Protease</keyword>
<organism evidence="11 12">
    <name type="scientific">Cohnella luojiensis</name>
    <dbReference type="NCBI Taxonomy" id="652876"/>
    <lineage>
        <taxon>Bacteria</taxon>
        <taxon>Bacillati</taxon>
        <taxon>Bacillota</taxon>
        <taxon>Bacilli</taxon>
        <taxon>Bacillales</taxon>
        <taxon>Paenibacillaceae</taxon>
        <taxon>Cohnella</taxon>
    </lineage>
</organism>
<dbReference type="Gene3D" id="3.40.710.10">
    <property type="entry name" value="DD-peptidase/beta-lactamase superfamily"/>
    <property type="match status" value="1"/>
</dbReference>
<feature type="domain" description="Peptidase S11 D-alanyl-D-alanine carboxypeptidase A N-terminal" evidence="10">
    <location>
        <begin position="31"/>
        <end position="276"/>
    </location>
</feature>
<dbReference type="InterPro" id="IPR018044">
    <property type="entry name" value="Peptidase_S11"/>
</dbReference>
<dbReference type="Pfam" id="PF00768">
    <property type="entry name" value="Peptidase_S11"/>
    <property type="match status" value="1"/>
</dbReference>
<keyword evidence="12" id="KW-1185">Reference proteome</keyword>
<dbReference type="EMBL" id="SOMN01000003">
    <property type="protein sequence ID" value="TFE29914.1"/>
    <property type="molecule type" value="Genomic_DNA"/>
</dbReference>
<comment type="caution">
    <text evidence="11">The sequence shown here is derived from an EMBL/GenBank/DDBJ whole genome shotgun (WGS) entry which is preliminary data.</text>
</comment>
<dbReference type="InterPro" id="IPR001967">
    <property type="entry name" value="Peptidase_S11_N"/>
</dbReference>
<dbReference type="SUPFAM" id="SSF56601">
    <property type="entry name" value="beta-lactamase/transpeptidase-like"/>
    <property type="match status" value="1"/>
</dbReference>
<evidence type="ECO:0000256" key="6">
    <source>
        <dbReference type="ARBA" id="ARBA00023316"/>
    </source>
</evidence>
<feature type="active site" description="Acyl-ester intermediate" evidence="7">
    <location>
        <position position="65"/>
    </location>
</feature>
<keyword evidence="3" id="KW-0378">Hydrolase</keyword>
<feature type="binding site" evidence="8">
    <location>
        <position position="246"/>
    </location>
    <ligand>
        <name>substrate</name>
    </ligand>
</feature>
<keyword evidence="6" id="KW-0961">Cell wall biogenesis/degradation</keyword>
<evidence type="ECO:0000256" key="3">
    <source>
        <dbReference type="ARBA" id="ARBA00022801"/>
    </source>
</evidence>
<dbReference type="GO" id="GO:0009002">
    <property type="term" value="F:serine-type D-Ala-D-Ala carboxypeptidase activity"/>
    <property type="evidence" value="ECO:0007669"/>
    <property type="project" value="InterPro"/>
</dbReference>
<dbReference type="InterPro" id="IPR012338">
    <property type="entry name" value="Beta-lactam/transpept-like"/>
</dbReference>
<evidence type="ECO:0000256" key="9">
    <source>
        <dbReference type="RuleBase" id="RU004016"/>
    </source>
</evidence>
<feature type="active site" evidence="7">
    <location>
        <position position="125"/>
    </location>
</feature>
<evidence type="ECO:0000256" key="1">
    <source>
        <dbReference type="ARBA" id="ARBA00007164"/>
    </source>
</evidence>
<accession>A0A4Y8M9E8</accession>
<dbReference type="GO" id="GO:0009252">
    <property type="term" value="P:peptidoglycan biosynthetic process"/>
    <property type="evidence" value="ECO:0007669"/>
    <property type="project" value="UniProtKB-KW"/>
</dbReference>
<dbReference type="OrthoDB" id="9791132at2"/>
<dbReference type="Proteomes" id="UP000297900">
    <property type="component" value="Unassembled WGS sequence"/>
</dbReference>